<evidence type="ECO:0000256" key="12">
    <source>
        <dbReference type="ARBA" id="ARBA00061004"/>
    </source>
</evidence>
<dbReference type="SUPFAM" id="SSF57938">
    <property type="entry name" value="DnaJ/Hsp40 cysteine-rich domain"/>
    <property type="match status" value="1"/>
</dbReference>
<dbReference type="Pfam" id="PF00684">
    <property type="entry name" value="DnaJ_CXXCXGXG"/>
    <property type="match status" value="1"/>
</dbReference>
<feature type="binding site" evidence="14">
    <location>
        <position position="197"/>
    </location>
    <ligand>
        <name>Zn(2+)</name>
        <dbReference type="ChEBI" id="CHEBI:29105"/>
        <label>2</label>
    </ligand>
</feature>
<evidence type="ECO:0000256" key="9">
    <source>
        <dbReference type="ARBA" id="ARBA00023016"/>
    </source>
</evidence>
<dbReference type="HAMAP" id="MF_01152">
    <property type="entry name" value="DnaJ"/>
    <property type="match status" value="1"/>
</dbReference>
<keyword evidence="5 14" id="KW-0479">Metal-binding</keyword>
<evidence type="ECO:0000313" key="19">
    <source>
        <dbReference type="Proteomes" id="UP000279422"/>
    </source>
</evidence>
<dbReference type="PROSITE" id="PS50076">
    <property type="entry name" value="DNAJ_2"/>
    <property type="match status" value="1"/>
</dbReference>
<name>A0A497E3U1_UNCAE</name>
<dbReference type="AlphaFoldDB" id="A0A497E3U1"/>
<feature type="binding site" evidence="14">
    <location>
        <position position="178"/>
    </location>
    <ligand>
        <name>Zn(2+)</name>
        <dbReference type="ChEBI" id="CHEBI:29105"/>
        <label>2</label>
    </ligand>
</feature>
<dbReference type="InterPro" id="IPR008971">
    <property type="entry name" value="HSP40/DnaJ_pept-bd"/>
</dbReference>
<feature type="domain" description="J" evidence="16">
    <location>
        <begin position="5"/>
        <end position="71"/>
    </location>
</feature>
<dbReference type="Pfam" id="PF00226">
    <property type="entry name" value="DnaJ"/>
    <property type="match status" value="1"/>
</dbReference>
<dbReference type="PROSITE" id="PS51188">
    <property type="entry name" value="ZF_CR"/>
    <property type="match status" value="1"/>
</dbReference>
<keyword evidence="10 14" id="KW-0143">Chaperone</keyword>
<evidence type="ECO:0000256" key="13">
    <source>
        <dbReference type="ARBA" id="ARBA00067609"/>
    </source>
</evidence>
<dbReference type="FunFam" id="2.60.260.20:FF:000004">
    <property type="entry name" value="Molecular chaperone DnaJ"/>
    <property type="match status" value="1"/>
</dbReference>
<dbReference type="InterPro" id="IPR012724">
    <property type="entry name" value="DnaJ"/>
</dbReference>
<feature type="repeat" description="CXXCXGXG motif" evidence="14">
    <location>
        <begin position="211"/>
        <end position="218"/>
    </location>
</feature>
<evidence type="ECO:0000256" key="8">
    <source>
        <dbReference type="ARBA" id="ARBA00022833"/>
    </source>
</evidence>
<comment type="subcellular location">
    <subcellularLocation>
        <location evidence="1 14">Cytoplasm</location>
    </subcellularLocation>
</comment>
<evidence type="ECO:0000256" key="3">
    <source>
        <dbReference type="ARBA" id="ARBA00022490"/>
    </source>
</evidence>
<keyword evidence="8 14" id="KW-0862">Zinc</keyword>
<comment type="domain">
    <text evidence="14">The J domain is necessary and sufficient to stimulate DnaK ATPase activity. Zinc center 1 plays an important role in the autonomous, DnaK-independent chaperone activity of DnaJ. Zinc center 2 is essential for interaction with DnaK and for DnaJ activity.</text>
</comment>
<dbReference type="FunFam" id="1.10.287.110:FF:000034">
    <property type="entry name" value="Chaperone protein DnaJ"/>
    <property type="match status" value="1"/>
</dbReference>
<evidence type="ECO:0000313" key="18">
    <source>
        <dbReference type="EMBL" id="RLE09381.1"/>
    </source>
</evidence>
<sequence length="385" mass="43221">MTKRDYYEILGVSRDASPEEIKRAYRRLALKYHPDRNPENRKEAEEKFKEIGEAYKVLSDPEKRKIYDQYGHAGLEAEGVGAGAGFGGFDFDPFKIFEEFFGRESFGEDIFDEFFGRRTRTRERQDAGRDLHYEIELSFEEAAFGTKKTIKVPRYETCLVCGGSGVRPGSRPQSCPECGGTGYVHTTSGFFSITRTCTRCQGRGSIIKDPCRECHGTGRIRRVRKVEVKIPAGIDDGAHLRLAGEGEAGLRGGRAGDLYLQIRIKPHPIFKREENTVICEVPISFVKAALGGEVSVPTLDGPVKMKIPPGTQTNKIFRLRGKGIPYLHSNARGDQLVRIIVETPVNLTSEQKQLLKRFEELGGGNGQPRVREFLDKVKRIFKGKV</sequence>
<evidence type="ECO:0000256" key="2">
    <source>
        <dbReference type="ARBA" id="ARBA00011738"/>
    </source>
</evidence>
<comment type="subunit">
    <text evidence="2 14">Homodimer.</text>
</comment>
<evidence type="ECO:0000259" key="17">
    <source>
        <dbReference type="PROSITE" id="PS51188"/>
    </source>
</evidence>
<reference evidence="18 19" key="1">
    <citation type="submission" date="2018-06" db="EMBL/GenBank/DDBJ databases">
        <title>Extensive metabolic versatility and redundancy in microbially diverse, dynamic hydrothermal sediments.</title>
        <authorList>
            <person name="Dombrowski N."/>
            <person name="Teske A."/>
            <person name="Baker B.J."/>
        </authorList>
    </citation>
    <scope>NUCLEOTIDE SEQUENCE [LARGE SCALE GENOMIC DNA]</scope>
    <source>
        <strain evidence="18">B47_G16</strain>
    </source>
</reference>
<evidence type="ECO:0000256" key="5">
    <source>
        <dbReference type="ARBA" id="ARBA00022723"/>
    </source>
</evidence>
<organism evidence="18 19">
    <name type="scientific">Aerophobetes bacterium</name>
    <dbReference type="NCBI Taxonomy" id="2030807"/>
    <lineage>
        <taxon>Bacteria</taxon>
        <taxon>Candidatus Aerophobota</taxon>
    </lineage>
</organism>
<feature type="binding site" evidence="14">
    <location>
        <position position="175"/>
    </location>
    <ligand>
        <name>Zn(2+)</name>
        <dbReference type="ChEBI" id="CHEBI:29105"/>
        <label>2</label>
    </ligand>
</feature>
<evidence type="ECO:0000256" key="1">
    <source>
        <dbReference type="ARBA" id="ARBA00004496"/>
    </source>
</evidence>
<evidence type="ECO:0000256" key="6">
    <source>
        <dbReference type="ARBA" id="ARBA00022737"/>
    </source>
</evidence>
<evidence type="ECO:0000256" key="7">
    <source>
        <dbReference type="ARBA" id="ARBA00022771"/>
    </source>
</evidence>
<dbReference type="NCBIfam" id="NF008035">
    <property type="entry name" value="PRK10767.1"/>
    <property type="match status" value="1"/>
</dbReference>
<dbReference type="InterPro" id="IPR036410">
    <property type="entry name" value="HSP_DnaJ_Cys-rich_dom_sf"/>
</dbReference>
<dbReference type="SUPFAM" id="SSF49493">
    <property type="entry name" value="HSP40/DnaJ peptide-binding domain"/>
    <property type="match status" value="2"/>
</dbReference>
<dbReference type="NCBIfam" id="TIGR02349">
    <property type="entry name" value="DnaJ_bact"/>
    <property type="match status" value="1"/>
</dbReference>
<dbReference type="Gene3D" id="2.10.230.10">
    <property type="entry name" value="Heat shock protein DnaJ, cysteine-rich domain"/>
    <property type="match status" value="1"/>
</dbReference>
<feature type="zinc finger region" description="CR-type" evidence="15">
    <location>
        <begin position="145"/>
        <end position="223"/>
    </location>
</feature>
<dbReference type="PANTHER" id="PTHR43096:SF52">
    <property type="entry name" value="DNAJ HOMOLOG 1, MITOCHONDRIAL-RELATED"/>
    <property type="match status" value="1"/>
</dbReference>
<keyword evidence="9 14" id="KW-0346">Stress response</keyword>
<dbReference type="GO" id="GO:0042026">
    <property type="term" value="P:protein refolding"/>
    <property type="evidence" value="ECO:0007669"/>
    <property type="project" value="TreeGrafter"/>
</dbReference>
<dbReference type="PRINTS" id="PR00625">
    <property type="entry name" value="JDOMAIN"/>
</dbReference>
<comment type="caution">
    <text evidence="18">The sequence shown here is derived from an EMBL/GenBank/DDBJ whole genome shotgun (WGS) entry which is preliminary data.</text>
</comment>
<dbReference type="CDD" id="cd10747">
    <property type="entry name" value="DnaJ_C"/>
    <property type="match status" value="1"/>
</dbReference>
<dbReference type="GO" id="GO:0005737">
    <property type="term" value="C:cytoplasm"/>
    <property type="evidence" value="ECO:0007669"/>
    <property type="project" value="UniProtKB-SubCell"/>
</dbReference>
<dbReference type="EMBL" id="QMPZ01000048">
    <property type="protein sequence ID" value="RLE09381.1"/>
    <property type="molecule type" value="Genomic_DNA"/>
</dbReference>
<dbReference type="SMART" id="SM00271">
    <property type="entry name" value="DnaJ"/>
    <property type="match status" value="1"/>
</dbReference>
<dbReference type="Gene3D" id="2.60.260.20">
    <property type="entry name" value="Urease metallochaperone UreE, N-terminal domain"/>
    <property type="match status" value="2"/>
</dbReference>
<comment type="similarity">
    <text evidence="12 14">Belongs to the DnaJ family.</text>
</comment>
<feature type="binding site" evidence="14">
    <location>
        <position position="200"/>
    </location>
    <ligand>
        <name>Zn(2+)</name>
        <dbReference type="ChEBI" id="CHEBI:29105"/>
        <label>2</label>
    </ligand>
</feature>
<feature type="binding site" evidence="14">
    <location>
        <position position="161"/>
    </location>
    <ligand>
        <name>Zn(2+)</name>
        <dbReference type="ChEBI" id="CHEBI:29105"/>
        <label>1</label>
    </ligand>
</feature>
<dbReference type="Pfam" id="PF01556">
    <property type="entry name" value="DnaJ_C"/>
    <property type="match status" value="1"/>
</dbReference>
<evidence type="ECO:0000256" key="11">
    <source>
        <dbReference type="ARBA" id="ARBA00053423"/>
    </source>
</evidence>
<evidence type="ECO:0000256" key="4">
    <source>
        <dbReference type="ARBA" id="ARBA00022705"/>
    </source>
</evidence>
<keyword evidence="3 14" id="KW-0963">Cytoplasm</keyword>
<dbReference type="GO" id="GO:0009408">
    <property type="term" value="P:response to heat"/>
    <property type="evidence" value="ECO:0007669"/>
    <property type="project" value="InterPro"/>
</dbReference>
<dbReference type="CDD" id="cd06257">
    <property type="entry name" value="DnaJ"/>
    <property type="match status" value="1"/>
</dbReference>
<dbReference type="InterPro" id="IPR036869">
    <property type="entry name" value="J_dom_sf"/>
</dbReference>
<dbReference type="InterPro" id="IPR001305">
    <property type="entry name" value="HSP_DnaJ_Cys-rich_dom"/>
</dbReference>
<dbReference type="CDD" id="cd10719">
    <property type="entry name" value="DnaJ_zf"/>
    <property type="match status" value="1"/>
</dbReference>
<dbReference type="SUPFAM" id="SSF46565">
    <property type="entry name" value="Chaperone J-domain"/>
    <property type="match status" value="1"/>
</dbReference>
<evidence type="ECO:0000256" key="14">
    <source>
        <dbReference type="HAMAP-Rule" id="MF_01152"/>
    </source>
</evidence>
<dbReference type="Gene3D" id="1.10.287.110">
    <property type="entry name" value="DnaJ domain"/>
    <property type="match status" value="1"/>
</dbReference>
<feature type="binding site" evidence="14">
    <location>
        <position position="211"/>
    </location>
    <ligand>
        <name>Zn(2+)</name>
        <dbReference type="ChEBI" id="CHEBI:29105"/>
        <label>1</label>
    </ligand>
</feature>
<dbReference type="InterPro" id="IPR001623">
    <property type="entry name" value="DnaJ_domain"/>
</dbReference>
<keyword evidence="7 14" id="KW-0863">Zinc-finger</keyword>
<evidence type="ECO:0000256" key="15">
    <source>
        <dbReference type="PROSITE-ProRule" id="PRU00546"/>
    </source>
</evidence>
<feature type="repeat" description="CXXCXGXG motif" evidence="14">
    <location>
        <begin position="158"/>
        <end position="165"/>
    </location>
</feature>
<keyword evidence="4 14" id="KW-0235">DNA replication</keyword>
<dbReference type="GO" id="GO:0031072">
    <property type="term" value="F:heat shock protein binding"/>
    <property type="evidence" value="ECO:0007669"/>
    <property type="project" value="InterPro"/>
</dbReference>
<feature type="binding site" evidence="14">
    <location>
        <position position="214"/>
    </location>
    <ligand>
        <name>Zn(2+)</name>
        <dbReference type="ChEBI" id="CHEBI:29105"/>
        <label>1</label>
    </ligand>
</feature>
<evidence type="ECO:0000259" key="16">
    <source>
        <dbReference type="PROSITE" id="PS50076"/>
    </source>
</evidence>
<keyword evidence="6 14" id="KW-0677">Repeat</keyword>
<feature type="repeat" description="CXXCXGXG motif" evidence="14">
    <location>
        <begin position="175"/>
        <end position="182"/>
    </location>
</feature>
<dbReference type="GO" id="GO:0008270">
    <property type="term" value="F:zinc ion binding"/>
    <property type="evidence" value="ECO:0007669"/>
    <property type="project" value="UniProtKB-UniRule"/>
</dbReference>
<proteinExistence type="inferred from homology"/>
<dbReference type="GO" id="GO:0005524">
    <property type="term" value="F:ATP binding"/>
    <property type="evidence" value="ECO:0007669"/>
    <property type="project" value="InterPro"/>
</dbReference>
<feature type="domain" description="CR-type" evidence="17">
    <location>
        <begin position="145"/>
        <end position="223"/>
    </location>
</feature>
<dbReference type="GO" id="GO:0051082">
    <property type="term" value="F:unfolded protein binding"/>
    <property type="evidence" value="ECO:0007669"/>
    <property type="project" value="UniProtKB-UniRule"/>
</dbReference>
<feature type="binding site" evidence="14">
    <location>
        <position position="158"/>
    </location>
    <ligand>
        <name>Zn(2+)</name>
        <dbReference type="ChEBI" id="CHEBI:29105"/>
        <label>1</label>
    </ligand>
</feature>
<accession>A0A497E3U1</accession>
<comment type="cofactor">
    <cofactor evidence="14">
        <name>Zn(2+)</name>
        <dbReference type="ChEBI" id="CHEBI:29105"/>
    </cofactor>
    <text evidence="14">Binds 2 Zn(2+) ions per monomer.</text>
</comment>
<dbReference type="Proteomes" id="UP000279422">
    <property type="component" value="Unassembled WGS sequence"/>
</dbReference>
<dbReference type="InterPro" id="IPR002939">
    <property type="entry name" value="DnaJ_C"/>
</dbReference>
<dbReference type="GO" id="GO:0006260">
    <property type="term" value="P:DNA replication"/>
    <property type="evidence" value="ECO:0007669"/>
    <property type="project" value="UniProtKB-KW"/>
</dbReference>
<evidence type="ECO:0000256" key="10">
    <source>
        <dbReference type="ARBA" id="ARBA00023186"/>
    </source>
</evidence>
<comment type="function">
    <text evidence="11 14">Participates actively in the response to hyperosmotic and heat shock by preventing the aggregation of stress-denatured proteins and by disaggregating proteins, also in an autonomous, DnaK-independent fashion. Unfolded proteins bind initially to DnaJ; upon interaction with the DnaJ-bound protein, DnaK hydrolyzes its bound ATP, resulting in the formation of a stable complex. GrpE releases ADP from DnaK; ATP binding to DnaK triggers the release of the substrate protein, thus completing the reaction cycle. Several rounds of ATP-dependent interactions between DnaJ, DnaK and GrpE are required for fully efficient folding. Also involved, together with DnaK and GrpE, in the DNA replication of plasmids through activation of initiation proteins.</text>
</comment>
<dbReference type="PANTHER" id="PTHR43096">
    <property type="entry name" value="DNAJ HOMOLOG 1, MITOCHONDRIAL-RELATED"/>
    <property type="match status" value="1"/>
</dbReference>
<dbReference type="FunFam" id="2.10.230.10:FF:000002">
    <property type="entry name" value="Molecular chaperone DnaJ"/>
    <property type="match status" value="1"/>
</dbReference>
<gene>
    <name evidence="14 18" type="primary">dnaJ</name>
    <name evidence="18" type="ORF">DRJ00_04310</name>
</gene>
<protein>
    <recommendedName>
        <fullName evidence="13 14">Chaperone protein DnaJ</fullName>
    </recommendedName>
</protein>
<feature type="repeat" description="CXXCXGXG motif" evidence="14">
    <location>
        <begin position="197"/>
        <end position="204"/>
    </location>
</feature>